<reference evidence="7 8" key="1">
    <citation type="submission" date="2010-08" db="EMBL/GenBank/DDBJ databases">
        <title>Complete sequence of Clostridium cellulovorans 743B.</title>
        <authorList>
            <consortium name="US DOE Joint Genome Institute"/>
            <person name="Lucas S."/>
            <person name="Copeland A."/>
            <person name="Lapidus A."/>
            <person name="Cheng J.-F."/>
            <person name="Bruce D."/>
            <person name="Goodwin L."/>
            <person name="Pitluck S."/>
            <person name="Chertkov O."/>
            <person name="Detter J.C."/>
            <person name="Han C."/>
            <person name="Tapia R."/>
            <person name="Land M."/>
            <person name="Hauser L."/>
            <person name="Chang Y.-J."/>
            <person name="Jeffries C."/>
            <person name="Kyrpides N."/>
            <person name="Ivanova N."/>
            <person name="Mikhailova N."/>
            <person name="Hemme C.L."/>
            <person name="Woyke T."/>
        </authorList>
    </citation>
    <scope>NUCLEOTIDE SEQUENCE [LARGE SCALE GENOMIC DNA]</scope>
    <source>
        <strain evidence="8">ATCC 35296 / DSM 3052 / OCM 3 / 743B</strain>
    </source>
</reference>
<keyword evidence="5 6" id="KW-0472">Membrane</keyword>
<dbReference type="HOGENOM" id="CLU_040769_0_2_9"/>
<dbReference type="InterPro" id="IPR001851">
    <property type="entry name" value="ABC_transp_permease"/>
</dbReference>
<dbReference type="GO" id="GO:0005886">
    <property type="term" value="C:plasma membrane"/>
    <property type="evidence" value="ECO:0007669"/>
    <property type="project" value="UniProtKB-SubCell"/>
</dbReference>
<dbReference type="EMBL" id="CP002160">
    <property type="protein sequence ID" value="ADL50484.1"/>
    <property type="molecule type" value="Genomic_DNA"/>
</dbReference>
<evidence type="ECO:0000256" key="2">
    <source>
        <dbReference type="ARBA" id="ARBA00022475"/>
    </source>
</evidence>
<evidence type="ECO:0000313" key="8">
    <source>
        <dbReference type="Proteomes" id="UP000002730"/>
    </source>
</evidence>
<protein>
    <submittedName>
        <fullName evidence="7">Inner-membrane translocator</fullName>
    </submittedName>
</protein>
<name>D9SRW7_CLOC7</name>
<dbReference type="PANTHER" id="PTHR47089">
    <property type="entry name" value="ABC TRANSPORTER, PERMEASE PROTEIN"/>
    <property type="match status" value="1"/>
</dbReference>
<sequence length="364" mass="38240">MSNIDTSKQNRMASVKGLAKSIGVPVASILVALLASAIFVVWSTGENYFSAVGILLKSIAEGSLGSLDSFSETLAILTPLLFAGLAQAIAFKTGLFNIGVEGQFIVGMMGATIVGLIPGIPGPIHIVLVILAGVAAGGFWAFIPGYLKAVRGTNEVVNTIMMNFIALYLCNYLVMNKFTEAGQSATDVIQGSAQLFRFLGPSNRANIGVFLALLTAVLVYFLLNKTKAGFELRAVGLSPTSAEYGGVSIKKNIVLAMVISGVVAGLGGATYISGVQHQMLQMAAFPNFGFDGMTVALIAKSNPIAAILSAFLIAALNSSQLYLQMNNIPKEIISLIQAIIIIFLAADYTFKFLKRKKKGAAVNG</sequence>
<comment type="subcellular location">
    <subcellularLocation>
        <location evidence="1">Cell membrane</location>
        <topology evidence="1">Multi-pass membrane protein</topology>
    </subcellularLocation>
</comment>
<feature type="transmembrane region" description="Helical" evidence="6">
    <location>
        <begin position="155"/>
        <end position="174"/>
    </location>
</feature>
<dbReference type="Proteomes" id="UP000002730">
    <property type="component" value="Chromosome"/>
</dbReference>
<dbReference type="eggNOG" id="COG4603">
    <property type="taxonomic scope" value="Bacteria"/>
</dbReference>
<evidence type="ECO:0000256" key="3">
    <source>
        <dbReference type="ARBA" id="ARBA00022692"/>
    </source>
</evidence>
<dbReference type="AlphaFoldDB" id="D9SRW7"/>
<feature type="transmembrane region" description="Helical" evidence="6">
    <location>
        <begin position="253"/>
        <end position="273"/>
    </location>
</feature>
<evidence type="ECO:0000256" key="6">
    <source>
        <dbReference type="SAM" id="Phobius"/>
    </source>
</evidence>
<dbReference type="CDD" id="cd06580">
    <property type="entry name" value="TM_PBP1_transp_TpRbsC_like"/>
    <property type="match status" value="1"/>
</dbReference>
<keyword evidence="4 6" id="KW-1133">Transmembrane helix</keyword>
<evidence type="ECO:0000256" key="5">
    <source>
        <dbReference type="ARBA" id="ARBA00023136"/>
    </source>
</evidence>
<dbReference type="GO" id="GO:0022857">
    <property type="term" value="F:transmembrane transporter activity"/>
    <property type="evidence" value="ECO:0007669"/>
    <property type="project" value="InterPro"/>
</dbReference>
<proteinExistence type="predicted"/>
<organism evidence="7 8">
    <name type="scientific">Clostridium cellulovorans (strain ATCC 35296 / DSM 3052 / OCM 3 / 743B)</name>
    <dbReference type="NCBI Taxonomy" id="573061"/>
    <lineage>
        <taxon>Bacteria</taxon>
        <taxon>Bacillati</taxon>
        <taxon>Bacillota</taxon>
        <taxon>Clostridia</taxon>
        <taxon>Eubacteriales</taxon>
        <taxon>Clostridiaceae</taxon>
        <taxon>Clostridium</taxon>
    </lineage>
</organism>
<feature type="transmembrane region" description="Helical" evidence="6">
    <location>
        <begin position="124"/>
        <end position="143"/>
    </location>
</feature>
<evidence type="ECO:0000256" key="1">
    <source>
        <dbReference type="ARBA" id="ARBA00004651"/>
    </source>
</evidence>
<feature type="transmembrane region" description="Helical" evidence="6">
    <location>
        <begin position="73"/>
        <end position="91"/>
    </location>
</feature>
<dbReference type="OrthoDB" id="45037at2"/>
<keyword evidence="8" id="KW-1185">Reference proteome</keyword>
<dbReference type="RefSeq" id="WP_010074734.1">
    <property type="nucleotide sequence ID" value="NC_014393.1"/>
</dbReference>
<dbReference type="Pfam" id="PF02653">
    <property type="entry name" value="BPD_transp_2"/>
    <property type="match status" value="1"/>
</dbReference>
<dbReference type="KEGG" id="ccb:Clocel_0713"/>
<feature type="transmembrane region" description="Helical" evidence="6">
    <location>
        <begin position="98"/>
        <end position="118"/>
    </location>
</feature>
<gene>
    <name evidence="7" type="ordered locus">Clocel_0713</name>
</gene>
<accession>D9SRW7</accession>
<dbReference type="PANTHER" id="PTHR47089:SF1">
    <property type="entry name" value="GUANOSINE ABC TRANSPORTER PERMEASE PROTEIN NUPP"/>
    <property type="match status" value="1"/>
</dbReference>
<keyword evidence="2" id="KW-1003">Cell membrane</keyword>
<dbReference type="STRING" id="573061.Clocel_0713"/>
<feature type="transmembrane region" description="Helical" evidence="6">
    <location>
        <begin position="331"/>
        <end position="350"/>
    </location>
</feature>
<evidence type="ECO:0000313" key="7">
    <source>
        <dbReference type="EMBL" id="ADL50484.1"/>
    </source>
</evidence>
<feature type="transmembrane region" description="Helical" evidence="6">
    <location>
        <begin position="21"/>
        <end position="42"/>
    </location>
</feature>
<keyword evidence="3 6" id="KW-0812">Transmembrane</keyword>
<feature type="transmembrane region" description="Helical" evidence="6">
    <location>
        <begin position="205"/>
        <end position="223"/>
    </location>
</feature>
<evidence type="ECO:0000256" key="4">
    <source>
        <dbReference type="ARBA" id="ARBA00022989"/>
    </source>
</evidence>